<dbReference type="InterPro" id="IPR008532">
    <property type="entry name" value="NFACT_RNA-bd"/>
</dbReference>
<comment type="caution">
    <text evidence="7">The sequence shown here is derived from an EMBL/GenBank/DDBJ whole genome shotgun (WGS) entry which is preliminary data.</text>
</comment>
<sequence>MPLDGLFVHALAHEFNQKLAGGRITKVHQPYPNEIILVVRNNSQNYPVLLSAHPAYARAQVTKIPYQNPKTPTNFAMFLRRNLEGARLNQVEQVSNDRILHFAVNTHDELGDEQTLLLTLEMMGRHSNLFLVREKDQRILELIKHVPADQNRVRSLMPGATYTLPPAQNKENPFTSDLGSLAKILLDEDKANWAQAIQQHFEGFSTQSAKQLAQTLSQAADALKTTSEWLANFDMPAPTLYRFAQNKLSYSAFDWGQNADQKEQFASLGDLLDAYFAGQAEADRVNQQAASLVRLVKNELKKNTTKQKKLEQTLSDSENAESFKIKGDLLITYPHLVHKGMTSVDIENYYDDNKLLKIELDPRFDGLKNANRYFHKYRKLRLAKDYVLEQLEETKKEIDYFASIQTQLAVASPKDVEDIKIELIEQGYLREKVKVKTKGKQTRKPKHVMGQPDRFVATDGTMIEVGKNNLQNDRLSLKKQNRHKIWLHVQNLPGSHVLIDSDAPSEKTLEEAAQLAAYFSKARDSANVPVDYLPAGRLRKPNGAKPGYVIFEGQQTTYVTPDQNLISTLKKDAH</sequence>
<reference evidence="7 8" key="1">
    <citation type="submission" date="2020-02" db="EMBL/GenBank/DDBJ databases">
        <title>Fructobacillus sp. isolated from paper mulberry of Taiwan.</title>
        <authorList>
            <person name="Lin S.-T."/>
        </authorList>
    </citation>
    <scope>NUCLEOTIDE SEQUENCE [LARGE SCALE GENOMIC DNA]</scope>
    <source>
        <strain evidence="7 8">M1-10</strain>
    </source>
</reference>
<keyword evidence="4 5" id="KW-0648">Protein biosynthesis</keyword>
<protein>
    <recommendedName>
        <fullName evidence="5">Rqc2 homolog RqcH</fullName>
        <shortName evidence="5">RqcH</shortName>
    </recommendedName>
</protein>
<dbReference type="EMBL" id="JAAMFI010000001">
    <property type="protein sequence ID" value="MBS9334857.1"/>
    <property type="molecule type" value="Genomic_DNA"/>
</dbReference>
<dbReference type="Gene3D" id="3.40.970.40">
    <property type="entry name" value="fibrinogen binding protein from staphylococcus aureus domain like"/>
    <property type="match status" value="1"/>
</dbReference>
<evidence type="ECO:0000256" key="2">
    <source>
        <dbReference type="ARBA" id="ARBA00022730"/>
    </source>
</evidence>
<dbReference type="PANTHER" id="PTHR15239">
    <property type="entry name" value="NUCLEAR EXPORT MEDIATOR FACTOR NEMF"/>
    <property type="match status" value="1"/>
</dbReference>
<keyword evidence="3 5" id="KW-0694">RNA-binding</keyword>
<evidence type="ECO:0000256" key="5">
    <source>
        <dbReference type="HAMAP-Rule" id="MF_00844"/>
    </source>
</evidence>
<comment type="function">
    <text evidence="5">Key component of the ribosome quality control system (RQC), a ribosome-associated complex that mediates the extraction of incompletely synthesized nascent chains from stalled ribosomes and their subsequent degradation. RqcH recruits Ala-charged tRNA, and with RqcP directs the elongation of stalled nascent chains on 50S ribosomal subunits, leading to non-templated C-terminal alanine extensions (Ala tail). The Ala tail promotes nascent chain degradation. May add between 1 and at least 8 Ala residues. Binds to stalled 50S ribosomal subunits.</text>
</comment>
<evidence type="ECO:0000313" key="8">
    <source>
        <dbReference type="Proteomes" id="UP001519418"/>
    </source>
</evidence>
<keyword evidence="8" id="KW-1185">Reference proteome</keyword>
<proteinExistence type="inferred from homology"/>
<dbReference type="Pfam" id="PF05833">
    <property type="entry name" value="NFACT_N"/>
    <property type="match status" value="1"/>
</dbReference>
<evidence type="ECO:0000256" key="4">
    <source>
        <dbReference type="ARBA" id="ARBA00022917"/>
    </source>
</evidence>
<evidence type="ECO:0000313" key="7">
    <source>
        <dbReference type="EMBL" id="MBS9334857.1"/>
    </source>
</evidence>
<feature type="domain" description="NFACT RNA-binding" evidence="6">
    <location>
        <begin position="455"/>
        <end position="552"/>
    </location>
</feature>
<gene>
    <name evidence="5" type="primary">rqcH</name>
    <name evidence="7" type="ORF">G6R27_02240</name>
</gene>
<dbReference type="InterPro" id="IPR043682">
    <property type="entry name" value="RqcH_bacterial"/>
</dbReference>
<evidence type="ECO:0000256" key="1">
    <source>
        <dbReference type="ARBA" id="ARBA00022555"/>
    </source>
</evidence>
<evidence type="ECO:0000259" key="6">
    <source>
        <dbReference type="Pfam" id="PF05670"/>
    </source>
</evidence>
<dbReference type="Proteomes" id="UP001519418">
    <property type="component" value="Unassembled WGS sequence"/>
</dbReference>
<dbReference type="RefSeq" id="WP_213819454.1">
    <property type="nucleotide sequence ID" value="NZ_JAAMFI010000001.1"/>
</dbReference>
<dbReference type="Pfam" id="PF05670">
    <property type="entry name" value="NFACT-R_1"/>
    <property type="match status" value="1"/>
</dbReference>
<keyword evidence="2 5" id="KW-0699">rRNA-binding</keyword>
<comment type="similarity">
    <text evidence="5">Belongs to the NEMF family.</text>
</comment>
<dbReference type="InterPro" id="IPR051608">
    <property type="entry name" value="RQC_Subunit_NEMF"/>
</dbReference>
<evidence type="ECO:0000256" key="3">
    <source>
        <dbReference type="ARBA" id="ARBA00022884"/>
    </source>
</evidence>
<name>A0ABS5QSC1_9LACO</name>
<comment type="subunit">
    <text evidence="5">Associates with stalled 50S ribosomal subunits. Binds to RqcP.</text>
</comment>
<dbReference type="PANTHER" id="PTHR15239:SF6">
    <property type="entry name" value="RIBOSOME QUALITY CONTROL COMPLEX SUBUNIT NEMF"/>
    <property type="match status" value="1"/>
</dbReference>
<dbReference type="HAMAP" id="MF_00844_B">
    <property type="entry name" value="RqcH_B"/>
    <property type="match status" value="1"/>
</dbReference>
<accession>A0ABS5QSC1</accession>
<organism evidence="7 8">
    <name type="scientific">Fructobacillus papyriferae</name>
    <dbReference type="NCBI Taxonomy" id="2713171"/>
    <lineage>
        <taxon>Bacteria</taxon>
        <taxon>Bacillati</taxon>
        <taxon>Bacillota</taxon>
        <taxon>Bacilli</taxon>
        <taxon>Lactobacillales</taxon>
        <taxon>Lactobacillaceae</taxon>
        <taxon>Fructobacillus</taxon>
    </lineage>
</organism>
<keyword evidence="1 5" id="KW-0820">tRNA-binding</keyword>
<dbReference type="Gene3D" id="2.30.310.10">
    <property type="entry name" value="ibrinogen binding protein from staphylococcus aureus domain"/>
    <property type="match status" value="1"/>
</dbReference>